<keyword evidence="1" id="KW-0472">Membrane</keyword>
<keyword evidence="1" id="KW-1133">Transmembrane helix</keyword>
<reference evidence="2 3" key="1">
    <citation type="submission" date="2017-02" db="EMBL/GenBank/DDBJ databases">
        <authorList>
            <person name="Peterson S.W."/>
        </authorList>
    </citation>
    <scope>NUCLEOTIDE SEQUENCE [LARGE SCALE GENOMIC DNA]</scope>
    <source>
        <strain evidence="2 3">DSM 22323</strain>
    </source>
</reference>
<gene>
    <name evidence="2" type="ORF">SAMN05660477_03135</name>
</gene>
<keyword evidence="3" id="KW-1185">Reference proteome</keyword>
<proteinExistence type="predicted"/>
<dbReference type="OrthoDB" id="668798at2"/>
<feature type="transmembrane region" description="Helical" evidence="1">
    <location>
        <begin position="144"/>
        <end position="164"/>
    </location>
</feature>
<dbReference type="STRING" id="619805.SAMN05660477_03135"/>
<dbReference type="AlphaFoldDB" id="A0A1T5GTZ2"/>
<protein>
    <submittedName>
        <fullName evidence="2">Uncharacterized protein</fullName>
    </submittedName>
</protein>
<keyword evidence="1" id="KW-0812">Transmembrane</keyword>
<evidence type="ECO:0000313" key="3">
    <source>
        <dbReference type="Proteomes" id="UP000191112"/>
    </source>
</evidence>
<organism evidence="2 3">
    <name type="scientific">Soonwooa buanensis</name>
    <dbReference type="NCBI Taxonomy" id="619805"/>
    <lineage>
        <taxon>Bacteria</taxon>
        <taxon>Pseudomonadati</taxon>
        <taxon>Bacteroidota</taxon>
        <taxon>Flavobacteriia</taxon>
        <taxon>Flavobacteriales</taxon>
        <taxon>Weeksellaceae</taxon>
        <taxon>Chryseobacterium group</taxon>
        <taxon>Soonwooa</taxon>
    </lineage>
</organism>
<accession>A0A1T5GTZ2</accession>
<dbReference type="EMBL" id="FUYZ01000020">
    <property type="protein sequence ID" value="SKC11881.1"/>
    <property type="molecule type" value="Genomic_DNA"/>
</dbReference>
<name>A0A1T5GTZ2_9FLAO</name>
<evidence type="ECO:0000313" key="2">
    <source>
        <dbReference type="EMBL" id="SKC11881.1"/>
    </source>
</evidence>
<sequence>MKNNTFNKYEIEDLEFALEEFLKVNNIIISKRKCVEVKNFNELTELIIDNIDLENTDDCTSQDVFYKLKKIITNYFKISEDITPKTNLEKLVPIAMRRKLVKTIDKELGFKTNILKPPNFVSIALIIIFICSLIYLFFDFWNGLLLSIIIFCIINLVSKFGFCFRSKTLGEITKKIVTENYMKLRSKKETVNKNEFRAVILEWFSDRMDMKKHELENVTFN</sequence>
<feature type="transmembrane region" description="Helical" evidence="1">
    <location>
        <begin position="120"/>
        <end position="138"/>
    </location>
</feature>
<dbReference type="RefSeq" id="WP_079668337.1">
    <property type="nucleotide sequence ID" value="NZ_FUYZ01000020.1"/>
</dbReference>
<dbReference type="Proteomes" id="UP000191112">
    <property type="component" value="Unassembled WGS sequence"/>
</dbReference>
<evidence type="ECO:0000256" key="1">
    <source>
        <dbReference type="SAM" id="Phobius"/>
    </source>
</evidence>